<feature type="domain" description="Coenzyme Q-binding protein COQ10 START" evidence="4">
    <location>
        <begin position="54"/>
        <end position="161"/>
    </location>
</feature>
<dbReference type="Proteomes" id="UP000031668">
    <property type="component" value="Unassembled WGS sequence"/>
</dbReference>
<evidence type="ECO:0000256" key="2">
    <source>
        <dbReference type="ARBA" id="ARBA00011814"/>
    </source>
</evidence>
<keyword evidence="6" id="KW-1185">Reference proteome</keyword>
<gene>
    <name evidence="5" type="ORF">RF11_06780</name>
</gene>
<protein>
    <submittedName>
        <fullName evidence="5">Coenzyme Q-binding protein COQ10, mitochondrial</fullName>
    </submittedName>
</protein>
<dbReference type="PANTHER" id="PTHR12901:SF10">
    <property type="entry name" value="COENZYME Q-BINDING PROTEIN COQ10, MITOCHONDRIAL"/>
    <property type="match status" value="1"/>
</dbReference>
<comment type="caution">
    <text evidence="5">The sequence shown here is derived from an EMBL/GenBank/DDBJ whole genome shotgun (WGS) entry which is preliminary data.</text>
</comment>
<reference evidence="5 6" key="1">
    <citation type="journal article" date="2014" name="Genome Biol. Evol.">
        <title>The genome of the myxosporean Thelohanellus kitauei shows adaptations to nutrient acquisition within its fish host.</title>
        <authorList>
            <person name="Yang Y."/>
            <person name="Xiong J."/>
            <person name="Zhou Z."/>
            <person name="Huo F."/>
            <person name="Miao W."/>
            <person name="Ran C."/>
            <person name="Liu Y."/>
            <person name="Zhang J."/>
            <person name="Feng J."/>
            <person name="Wang M."/>
            <person name="Wang M."/>
            <person name="Wang L."/>
            <person name="Yao B."/>
        </authorList>
    </citation>
    <scope>NUCLEOTIDE SEQUENCE [LARGE SCALE GENOMIC DNA]</scope>
    <source>
        <strain evidence="5">Wuqing</strain>
    </source>
</reference>
<dbReference type="GO" id="GO:0048039">
    <property type="term" value="F:ubiquinone binding"/>
    <property type="evidence" value="ECO:0007669"/>
    <property type="project" value="InterPro"/>
</dbReference>
<comment type="similarity">
    <text evidence="1">Belongs to the COQ10 family.</text>
</comment>
<dbReference type="PANTHER" id="PTHR12901">
    <property type="entry name" value="SPERM PROTEIN HOMOLOG"/>
    <property type="match status" value="1"/>
</dbReference>
<accession>A0A0C2MM83</accession>
<dbReference type="InterPro" id="IPR023393">
    <property type="entry name" value="START-like_dom_sf"/>
</dbReference>
<dbReference type="Pfam" id="PF03364">
    <property type="entry name" value="Polyketide_cyc"/>
    <property type="match status" value="1"/>
</dbReference>
<evidence type="ECO:0000256" key="1">
    <source>
        <dbReference type="ARBA" id="ARBA00006885"/>
    </source>
</evidence>
<dbReference type="Gene3D" id="3.30.530.20">
    <property type="match status" value="1"/>
</dbReference>
<evidence type="ECO:0000313" key="5">
    <source>
        <dbReference type="EMBL" id="KII68336.1"/>
    </source>
</evidence>
<dbReference type="GO" id="GO:0005739">
    <property type="term" value="C:mitochondrion"/>
    <property type="evidence" value="ECO:0007669"/>
    <property type="project" value="TreeGrafter"/>
</dbReference>
<comment type="subunit">
    <text evidence="2">Interacts with coenzyme Q.</text>
</comment>
<dbReference type="GO" id="GO:0045333">
    <property type="term" value="P:cellular respiration"/>
    <property type="evidence" value="ECO:0007669"/>
    <property type="project" value="InterPro"/>
</dbReference>
<dbReference type="OrthoDB" id="292693at2759"/>
<dbReference type="SUPFAM" id="SSF55961">
    <property type="entry name" value="Bet v1-like"/>
    <property type="match status" value="1"/>
</dbReference>
<dbReference type="InterPro" id="IPR005031">
    <property type="entry name" value="COQ10_START"/>
</dbReference>
<comment type="function">
    <text evidence="3">Required for the function of coenzyme Q in the respiratory chain. May serve as a chaperone or may be involved in the transport of Q6 from its site of synthesis to the catalytic sites of the respiratory complexes.</text>
</comment>
<dbReference type="InterPro" id="IPR044996">
    <property type="entry name" value="COQ10-like"/>
</dbReference>
<evidence type="ECO:0000256" key="3">
    <source>
        <dbReference type="ARBA" id="ARBA00024947"/>
    </source>
</evidence>
<dbReference type="AlphaFoldDB" id="A0A0C2MM83"/>
<name>A0A0C2MM83_THEKT</name>
<evidence type="ECO:0000313" key="6">
    <source>
        <dbReference type="Proteomes" id="UP000031668"/>
    </source>
</evidence>
<dbReference type="EMBL" id="JWZT01002870">
    <property type="protein sequence ID" value="KII68336.1"/>
    <property type="molecule type" value="Genomic_DNA"/>
</dbReference>
<proteinExistence type="inferred from homology"/>
<organism evidence="5 6">
    <name type="scientific">Thelohanellus kitauei</name>
    <name type="common">Myxosporean</name>
    <dbReference type="NCBI Taxonomy" id="669202"/>
    <lineage>
        <taxon>Eukaryota</taxon>
        <taxon>Metazoa</taxon>
        <taxon>Cnidaria</taxon>
        <taxon>Myxozoa</taxon>
        <taxon>Myxosporea</taxon>
        <taxon>Bivalvulida</taxon>
        <taxon>Platysporina</taxon>
        <taxon>Myxobolidae</taxon>
        <taxon>Thelohanellus</taxon>
    </lineage>
</organism>
<evidence type="ECO:0000259" key="4">
    <source>
        <dbReference type="Pfam" id="PF03364"/>
    </source>
</evidence>
<sequence length="182" mass="21287">MRQIRSTIPSIEIAINKNHRLFSSIAEMSLPKTFTIIRNYLPFQGCIGRRTFDQDTVFNVVFDVDLYKKYLPFCKESSISNVTDKTAEGYLKFELGEISVGFYSKINYERPNYIISTTEDDIFESLVSEWRFSHLDHNVCRVDYKVVLSAKSPIYRLFISQGLRYLPAILFDKFSKQCSDRK</sequence>